<dbReference type="Proteomes" id="UP000246250">
    <property type="component" value="Segment"/>
</dbReference>
<keyword evidence="2" id="KW-1185">Reference proteome</keyword>
<sequence>MNITIKLFGNKAPYLVCADLQIKIGVTNKVVRHFRGFGNNTLDAVADAYKHYRFMQNYCEVRHANNVARTYKSALPLHRKIKIWVNHYLN</sequence>
<dbReference type="EMBL" id="MH179480">
    <property type="protein sequence ID" value="AWH15521.1"/>
    <property type="molecule type" value="Genomic_DNA"/>
</dbReference>
<reference evidence="1 2" key="1">
    <citation type="submission" date="2018-04" db="EMBL/GenBank/DDBJ databases">
        <title>Complete genome sequences of new Aeromonas and Pseudomonas phages promising in phage therapy dedicated to aquaculture.</title>
        <authorList>
            <person name="Kolsut J."/>
            <person name="Wojcik E."/>
            <person name="Wojtasik A."/>
            <person name="Dastych J."/>
        </authorList>
    </citation>
    <scope>NUCLEOTIDE SEQUENCE [LARGE SCALE GENOMIC DNA]</scope>
</reference>
<protein>
    <submittedName>
        <fullName evidence="1">Uncharacterized protein</fullName>
    </submittedName>
</protein>
<evidence type="ECO:0000313" key="1">
    <source>
        <dbReference type="EMBL" id="AWH15521.1"/>
    </source>
</evidence>
<name>A0A2S1PG13_9CAUD</name>
<organism evidence="1 2">
    <name type="scientific">Pseudomonas phage 98PfluR60PP</name>
    <dbReference type="NCBI Taxonomy" id="2163965"/>
    <lineage>
        <taxon>Viruses</taxon>
        <taxon>Duplodnaviria</taxon>
        <taxon>Heunggongvirae</taxon>
        <taxon>Uroviricota</taxon>
        <taxon>Caudoviricetes</taxon>
        <taxon>Schitoviridae</taxon>
        <taxon>Littlefixvirus</taxon>
        <taxon>Littlefixvirus 98Pflur60pp</taxon>
    </lineage>
</organism>
<accession>A0A2S1PG13</accession>
<evidence type="ECO:0000313" key="2">
    <source>
        <dbReference type="Proteomes" id="UP000246250"/>
    </source>
</evidence>
<dbReference type="KEGG" id="vg:77935293"/>
<proteinExistence type="predicted"/>
<dbReference type="GeneID" id="77935293"/>
<dbReference type="RefSeq" id="YP_010659325.1">
    <property type="nucleotide sequence ID" value="NC_070866.1"/>
</dbReference>